<feature type="domain" description="Schlafen AlbA-2" evidence="1">
    <location>
        <begin position="29"/>
        <end position="159"/>
    </location>
</feature>
<accession>A0A0F8ZB60</accession>
<dbReference type="InterPro" id="IPR007421">
    <property type="entry name" value="Schlafen_AlbA_2_dom"/>
</dbReference>
<reference evidence="2" key="1">
    <citation type="journal article" date="2015" name="Nature">
        <title>Complex archaea that bridge the gap between prokaryotes and eukaryotes.</title>
        <authorList>
            <person name="Spang A."/>
            <person name="Saw J.H."/>
            <person name="Jorgensen S.L."/>
            <person name="Zaremba-Niedzwiedzka K."/>
            <person name="Martijn J."/>
            <person name="Lind A.E."/>
            <person name="van Eijk R."/>
            <person name="Schleper C."/>
            <person name="Guy L."/>
            <person name="Ettema T.J."/>
        </authorList>
    </citation>
    <scope>NUCLEOTIDE SEQUENCE</scope>
</reference>
<evidence type="ECO:0000259" key="1">
    <source>
        <dbReference type="Pfam" id="PF04326"/>
    </source>
</evidence>
<gene>
    <name evidence="2" type="ORF">LCGC14_2796010</name>
</gene>
<dbReference type="Pfam" id="PF04326">
    <property type="entry name" value="SLFN_AlbA_2"/>
    <property type="match status" value="1"/>
</dbReference>
<dbReference type="PANTHER" id="PTHR30595:SF6">
    <property type="entry name" value="SCHLAFEN ALBA-2 DOMAIN-CONTAINING PROTEIN"/>
    <property type="match status" value="1"/>
</dbReference>
<proteinExistence type="predicted"/>
<dbReference type="AlphaFoldDB" id="A0A0F8ZB60"/>
<dbReference type="InterPro" id="IPR038461">
    <property type="entry name" value="Schlafen_AlbA_2_dom_sf"/>
</dbReference>
<feature type="non-terminal residue" evidence="2">
    <location>
        <position position="281"/>
    </location>
</feature>
<dbReference type="PANTHER" id="PTHR30595">
    <property type="entry name" value="GLPR-RELATED TRANSCRIPTIONAL REPRESSOR"/>
    <property type="match status" value="1"/>
</dbReference>
<sequence length="281" mass="32652">MILLRIDKPILDWTENELKMLQNDPHNLEDMNIEYKEHYNRDSSELRRDVVSFANSEVGGYILYGIRDDPFEIIGTTRGEVDKLKNTIGHIINQNIDPRLDPPPISHPIYLYNNLYVLGVQIFPKQSGIYAIRRSSNPNNTDFRLYSFWIRSDGRKRQLSMEEVNSYIIKTDPYKKRIDVKIHFNTFLPNRSMERLISINGVNKSVRPIIVSSYGFHVEDNNDKGLALFIQPPNKHPGTRFNTHLPIKLQDGDLCSAYYPIEDLREDLADHKLTLPITIKG</sequence>
<dbReference type="Gene3D" id="3.30.950.30">
    <property type="entry name" value="Schlafen, AAA domain"/>
    <property type="match status" value="1"/>
</dbReference>
<comment type="caution">
    <text evidence="2">The sequence shown here is derived from an EMBL/GenBank/DDBJ whole genome shotgun (WGS) entry which is preliminary data.</text>
</comment>
<dbReference type="EMBL" id="LAZR01052346">
    <property type="protein sequence ID" value="KKK83175.1"/>
    <property type="molecule type" value="Genomic_DNA"/>
</dbReference>
<evidence type="ECO:0000313" key="2">
    <source>
        <dbReference type="EMBL" id="KKK83175.1"/>
    </source>
</evidence>
<name>A0A0F8ZB60_9ZZZZ</name>
<protein>
    <recommendedName>
        <fullName evidence="1">Schlafen AlbA-2 domain-containing protein</fullName>
    </recommendedName>
</protein>
<organism evidence="2">
    <name type="scientific">marine sediment metagenome</name>
    <dbReference type="NCBI Taxonomy" id="412755"/>
    <lineage>
        <taxon>unclassified sequences</taxon>
        <taxon>metagenomes</taxon>
        <taxon>ecological metagenomes</taxon>
    </lineage>
</organism>